<dbReference type="InterPro" id="IPR040198">
    <property type="entry name" value="Fido_containing"/>
</dbReference>
<dbReference type="PANTHER" id="PTHR13504">
    <property type="entry name" value="FIDO DOMAIN-CONTAINING PROTEIN DDB_G0283145"/>
    <property type="match status" value="1"/>
</dbReference>
<dbReference type="InterPro" id="IPR003812">
    <property type="entry name" value="Fido"/>
</dbReference>
<dbReference type="Pfam" id="PF02661">
    <property type="entry name" value="Fic"/>
    <property type="match status" value="1"/>
</dbReference>
<accession>A0ABP8FPU3</accession>
<reference evidence="3" key="1">
    <citation type="journal article" date="2019" name="Int. J. Syst. Evol. Microbiol.">
        <title>The Global Catalogue of Microorganisms (GCM) 10K type strain sequencing project: providing services to taxonomists for standard genome sequencing and annotation.</title>
        <authorList>
            <consortium name="The Broad Institute Genomics Platform"/>
            <consortium name="The Broad Institute Genome Sequencing Center for Infectious Disease"/>
            <person name="Wu L."/>
            <person name="Ma J."/>
        </authorList>
    </citation>
    <scope>NUCLEOTIDE SEQUENCE [LARGE SCALE GENOMIC DNA]</scope>
    <source>
        <strain evidence="3">JCM 17917</strain>
    </source>
</reference>
<evidence type="ECO:0000313" key="3">
    <source>
        <dbReference type="Proteomes" id="UP001501844"/>
    </source>
</evidence>
<dbReference type="PIRSF" id="PIRSF038925">
    <property type="entry name" value="AMP-prot_trans"/>
    <property type="match status" value="1"/>
</dbReference>
<evidence type="ECO:0000313" key="2">
    <source>
        <dbReference type="EMBL" id="GAA4308509.1"/>
    </source>
</evidence>
<proteinExistence type="predicted"/>
<feature type="domain" description="Fido" evidence="1">
    <location>
        <begin position="110"/>
        <end position="256"/>
    </location>
</feature>
<protein>
    <submittedName>
        <fullName evidence="2">Fic family protein</fullName>
    </submittedName>
</protein>
<dbReference type="Pfam" id="PF13784">
    <property type="entry name" value="Fic_N"/>
    <property type="match status" value="1"/>
</dbReference>
<dbReference type="PANTHER" id="PTHR13504:SF35">
    <property type="entry name" value="PROTEIN ADENYLYLTRANSFERASE SOFIC"/>
    <property type="match status" value="1"/>
</dbReference>
<dbReference type="InterPro" id="IPR026287">
    <property type="entry name" value="SoFic-like"/>
</dbReference>
<comment type="caution">
    <text evidence="2">The sequence shown here is derived from an EMBL/GenBank/DDBJ whole genome shotgun (WGS) entry which is preliminary data.</text>
</comment>
<dbReference type="InterPro" id="IPR036597">
    <property type="entry name" value="Fido-like_dom_sf"/>
</dbReference>
<dbReference type="Proteomes" id="UP001501844">
    <property type="component" value="Unassembled WGS sequence"/>
</dbReference>
<dbReference type="InterPro" id="IPR025758">
    <property type="entry name" value="Fic/DOC_N"/>
</dbReference>
<dbReference type="Gene3D" id="1.10.3290.10">
    <property type="entry name" value="Fido-like domain"/>
    <property type="match status" value="1"/>
</dbReference>
<dbReference type="RefSeq" id="WP_345166642.1">
    <property type="nucleotide sequence ID" value="NZ_BAABGX010000002.1"/>
</dbReference>
<dbReference type="PROSITE" id="PS51459">
    <property type="entry name" value="FIDO"/>
    <property type="match status" value="1"/>
</dbReference>
<sequence>MMASDLLLLPPTTELETKAVLKQAALAHRYLAELKGIASTIPNEHILINTLTLQEARDSSAIENIITTQDELFKAELQESLALSAATKEVQNYAHALRKGFQIARQNKLLTFNHILSIQQELEQNNAGLRKLPGTALKNAQTGETVYTPPQGYDKVYALMQNLVEYINDDDMSNVDPLVKMAVIHHQFESIHPFYDGNGRTGRIINILYLVIKDLLNLPILYLSRYIIEEKQEYYRLLQKVRDTGSWEEWLLYVLKGVEITALQTIELVKGIKQVMQEHKQLIRAELPKLYSQDLINNLFRHPYTKIEFLEKDLMITRKTAAKYLEQLVEIGILHKERIGKSNFYLNPSLVHVIMHNGNPQENLNPS</sequence>
<evidence type="ECO:0000259" key="1">
    <source>
        <dbReference type="PROSITE" id="PS51459"/>
    </source>
</evidence>
<name>A0ABP8FPU3_9BACT</name>
<keyword evidence="3" id="KW-1185">Reference proteome</keyword>
<dbReference type="InterPro" id="IPR048770">
    <property type="entry name" value="SoFic-like_C"/>
</dbReference>
<gene>
    <name evidence="2" type="ORF">GCM10023183_25150</name>
</gene>
<dbReference type="Pfam" id="PF21248">
    <property type="entry name" value="SoFic-like_C"/>
    <property type="match status" value="1"/>
</dbReference>
<dbReference type="SUPFAM" id="SSF140931">
    <property type="entry name" value="Fic-like"/>
    <property type="match status" value="1"/>
</dbReference>
<organism evidence="2 3">
    <name type="scientific">Nibribacter koreensis</name>
    <dbReference type="NCBI Taxonomy" id="1084519"/>
    <lineage>
        <taxon>Bacteria</taxon>
        <taxon>Pseudomonadati</taxon>
        <taxon>Bacteroidota</taxon>
        <taxon>Cytophagia</taxon>
        <taxon>Cytophagales</taxon>
        <taxon>Hymenobacteraceae</taxon>
        <taxon>Nibribacter</taxon>
    </lineage>
</organism>
<dbReference type="EMBL" id="BAABGX010000002">
    <property type="protein sequence ID" value="GAA4308509.1"/>
    <property type="molecule type" value="Genomic_DNA"/>
</dbReference>